<dbReference type="PROSITE" id="PS51077">
    <property type="entry name" value="HTH_ICLR"/>
    <property type="match status" value="1"/>
</dbReference>
<reference evidence="6 7" key="1">
    <citation type="submission" date="2017-10" db="EMBL/GenBank/DDBJ databases">
        <title>Sequencing the genomes of 1000 actinobacteria strains.</title>
        <authorList>
            <person name="Klenk H.-P."/>
        </authorList>
    </citation>
    <scope>NUCLEOTIDE SEQUENCE [LARGE SCALE GENOMIC DNA]</scope>
    <source>
        <strain evidence="6 7">DSM 21838</strain>
    </source>
</reference>
<evidence type="ECO:0000259" key="4">
    <source>
        <dbReference type="PROSITE" id="PS51077"/>
    </source>
</evidence>
<dbReference type="PANTHER" id="PTHR30136:SF24">
    <property type="entry name" value="HTH-TYPE TRANSCRIPTIONAL REPRESSOR ALLR"/>
    <property type="match status" value="1"/>
</dbReference>
<dbReference type="PANTHER" id="PTHR30136">
    <property type="entry name" value="HELIX-TURN-HELIX TRANSCRIPTIONAL REGULATOR, ICLR FAMILY"/>
    <property type="match status" value="1"/>
</dbReference>
<dbReference type="GO" id="GO:0003677">
    <property type="term" value="F:DNA binding"/>
    <property type="evidence" value="ECO:0007669"/>
    <property type="project" value="UniProtKB-KW"/>
</dbReference>
<keyword evidence="1" id="KW-0805">Transcription regulation</keyword>
<keyword evidence="2" id="KW-0238">DNA-binding</keyword>
<proteinExistence type="predicted"/>
<feature type="domain" description="IclR-ED" evidence="5">
    <location>
        <begin position="73"/>
        <end position="249"/>
    </location>
</feature>
<dbReference type="GO" id="GO:0003700">
    <property type="term" value="F:DNA-binding transcription factor activity"/>
    <property type="evidence" value="ECO:0007669"/>
    <property type="project" value="TreeGrafter"/>
</dbReference>
<evidence type="ECO:0000313" key="6">
    <source>
        <dbReference type="EMBL" id="PFG39520.1"/>
    </source>
</evidence>
<dbReference type="SMART" id="SM00346">
    <property type="entry name" value="HTH_ICLR"/>
    <property type="match status" value="1"/>
</dbReference>
<gene>
    <name evidence="6" type="ORF">ATJ97_2026</name>
</gene>
<dbReference type="EMBL" id="PDJI01000004">
    <property type="protein sequence ID" value="PFG39520.1"/>
    <property type="molecule type" value="Genomic_DNA"/>
</dbReference>
<feature type="domain" description="HTH iclR-type" evidence="4">
    <location>
        <begin position="11"/>
        <end position="72"/>
    </location>
</feature>
<dbReference type="InterPro" id="IPR029016">
    <property type="entry name" value="GAF-like_dom_sf"/>
</dbReference>
<dbReference type="Proteomes" id="UP000222106">
    <property type="component" value="Unassembled WGS sequence"/>
</dbReference>
<dbReference type="InterPro" id="IPR014757">
    <property type="entry name" value="Tscrpt_reg_IclR_C"/>
</dbReference>
<dbReference type="InterPro" id="IPR005471">
    <property type="entry name" value="Tscrpt_reg_IclR_N"/>
</dbReference>
<comment type="caution">
    <text evidence="6">The sequence shown here is derived from an EMBL/GenBank/DDBJ whole genome shotgun (WGS) entry which is preliminary data.</text>
</comment>
<accession>A0A2A9EMQ8</accession>
<dbReference type="SUPFAM" id="SSF46785">
    <property type="entry name" value="Winged helix' DNA-binding domain"/>
    <property type="match status" value="1"/>
</dbReference>
<organism evidence="6 7">
    <name type="scientific">Georgenia soli</name>
    <dbReference type="NCBI Taxonomy" id="638953"/>
    <lineage>
        <taxon>Bacteria</taxon>
        <taxon>Bacillati</taxon>
        <taxon>Actinomycetota</taxon>
        <taxon>Actinomycetes</taxon>
        <taxon>Micrococcales</taxon>
        <taxon>Bogoriellaceae</taxon>
        <taxon>Georgenia</taxon>
    </lineage>
</organism>
<dbReference type="Pfam" id="PF01614">
    <property type="entry name" value="IclR_C"/>
    <property type="match status" value="1"/>
</dbReference>
<evidence type="ECO:0000313" key="7">
    <source>
        <dbReference type="Proteomes" id="UP000222106"/>
    </source>
</evidence>
<dbReference type="PROSITE" id="PS51078">
    <property type="entry name" value="ICLR_ED"/>
    <property type="match status" value="1"/>
</dbReference>
<protein>
    <submittedName>
        <fullName evidence="6">IclR family transcriptional regulator</fullName>
    </submittedName>
</protein>
<dbReference type="InterPro" id="IPR036388">
    <property type="entry name" value="WH-like_DNA-bd_sf"/>
</dbReference>
<evidence type="ECO:0000256" key="1">
    <source>
        <dbReference type="ARBA" id="ARBA00023015"/>
    </source>
</evidence>
<dbReference type="InterPro" id="IPR036390">
    <property type="entry name" value="WH_DNA-bd_sf"/>
</dbReference>
<dbReference type="AlphaFoldDB" id="A0A2A9EMQ8"/>
<evidence type="ECO:0000256" key="3">
    <source>
        <dbReference type="ARBA" id="ARBA00023163"/>
    </source>
</evidence>
<dbReference type="GO" id="GO:0045892">
    <property type="term" value="P:negative regulation of DNA-templated transcription"/>
    <property type="evidence" value="ECO:0007669"/>
    <property type="project" value="TreeGrafter"/>
</dbReference>
<dbReference type="Gene3D" id="3.30.450.40">
    <property type="match status" value="1"/>
</dbReference>
<evidence type="ECO:0000256" key="2">
    <source>
        <dbReference type="ARBA" id="ARBA00023125"/>
    </source>
</evidence>
<dbReference type="RefSeq" id="WP_211287150.1">
    <property type="nucleotide sequence ID" value="NZ_PDJI01000004.1"/>
</dbReference>
<keyword evidence="3" id="KW-0804">Transcription</keyword>
<dbReference type="SUPFAM" id="SSF55781">
    <property type="entry name" value="GAF domain-like"/>
    <property type="match status" value="1"/>
</dbReference>
<evidence type="ECO:0000259" key="5">
    <source>
        <dbReference type="PROSITE" id="PS51078"/>
    </source>
</evidence>
<dbReference type="InterPro" id="IPR050707">
    <property type="entry name" value="HTH_MetabolicPath_Reg"/>
</dbReference>
<keyword evidence="7" id="KW-1185">Reference proteome</keyword>
<dbReference type="Pfam" id="PF09339">
    <property type="entry name" value="HTH_IclR"/>
    <property type="match status" value="1"/>
</dbReference>
<sequence length="262" mass="27933">MAKEKGRTPGVDSARRVLNVLMLFGGEKPSLSVEEIAEQVDVSVPSAYRFLSLLRELELVEENGNGTYSLTPRVFALASSAERAFEIGAALRPVLHDLSRRTGEAALVMRRVGDHATCAEMVETEHAVRLSFAPGLIMSLHRGAGPKTLLASMSDVWADRYLQRSGVDDAERARLLTELGKIKEQGWAVSSAEVDEGVWAASAPIVVGGRTVAALSVAGPRYRIGPDREAEILEHVVASARGVSESLTRSGLVTVGSEGGAS</sequence>
<dbReference type="Gene3D" id="1.10.10.10">
    <property type="entry name" value="Winged helix-like DNA-binding domain superfamily/Winged helix DNA-binding domain"/>
    <property type="match status" value="1"/>
</dbReference>
<name>A0A2A9EMQ8_9MICO</name>